<dbReference type="FunFam" id="1.20.1250.20:FF:000489">
    <property type="entry name" value="MFS general substrate transporter"/>
    <property type="match status" value="1"/>
</dbReference>
<protein>
    <submittedName>
        <fullName evidence="12">Major facilitator superfamily domain-containing protein</fullName>
    </submittedName>
</protein>
<evidence type="ECO:0000256" key="10">
    <source>
        <dbReference type="SAM" id="Phobius"/>
    </source>
</evidence>
<evidence type="ECO:0000256" key="9">
    <source>
        <dbReference type="SAM" id="MobiDB-lite"/>
    </source>
</evidence>
<feature type="transmembrane region" description="Helical" evidence="10">
    <location>
        <begin position="538"/>
        <end position="559"/>
    </location>
</feature>
<comment type="similarity">
    <text evidence="2">Belongs to the major facilitator superfamily. TCR/Tet family.</text>
</comment>
<feature type="transmembrane region" description="Helical" evidence="10">
    <location>
        <begin position="472"/>
        <end position="491"/>
    </location>
</feature>
<feature type="transmembrane region" description="Helical" evidence="10">
    <location>
        <begin position="439"/>
        <end position="460"/>
    </location>
</feature>
<evidence type="ECO:0000256" key="4">
    <source>
        <dbReference type="ARBA" id="ARBA00022475"/>
    </source>
</evidence>
<accession>A0AAD6SP53</accession>
<feature type="compositionally biased region" description="Polar residues" evidence="9">
    <location>
        <begin position="25"/>
        <end position="51"/>
    </location>
</feature>
<feature type="transmembrane region" description="Helical" evidence="10">
    <location>
        <begin position="340"/>
        <end position="361"/>
    </location>
</feature>
<dbReference type="EMBL" id="JARJCM010000084">
    <property type="protein sequence ID" value="KAJ7031139.1"/>
    <property type="molecule type" value="Genomic_DNA"/>
</dbReference>
<comment type="caution">
    <text evidence="12">The sequence shown here is derived from an EMBL/GenBank/DDBJ whole genome shotgun (WGS) entry which is preliminary data.</text>
</comment>
<dbReference type="Pfam" id="PF07690">
    <property type="entry name" value="MFS_1"/>
    <property type="match status" value="1"/>
</dbReference>
<feature type="transmembrane region" description="Helical" evidence="10">
    <location>
        <begin position="302"/>
        <end position="319"/>
    </location>
</feature>
<keyword evidence="6 10" id="KW-1133">Transmembrane helix</keyword>
<dbReference type="FunFam" id="1.20.1250.20:FF:000196">
    <property type="entry name" value="MFS toxin efflux pump (AflT)"/>
    <property type="match status" value="1"/>
</dbReference>
<evidence type="ECO:0000256" key="3">
    <source>
        <dbReference type="ARBA" id="ARBA00022448"/>
    </source>
</evidence>
<dbReference type="PROSITE" id="PS50850">
    <property type="entry name" value="MFS"/>
    <property type="match status" value="1"/>
</dbReference>
<comment type="subcellular location">
    <subcellularLocation>
        <location evidence="1">Cell membrane</location>
        <topology evidence="1">Multi-pass membrane protein</topology>
    </subcellularLocation>
</comment>
<keyword evidence="13" id="KW-1185">Reference proteome</keyword>
<dbReference type="PANTHER" id="PTHR23501">
    <property type="entry name" value="MAJOR FACILITATOR SUPERFAMILY"/>
    <property type="match status" value="1"/>
</dbReference>
<dbReference type="FunFam" id="1.20.1720.10:FF:000012">
    <property type="entry name" value="MFS toxin efflux pump (AflT)"/>
    <property type="match status" value="1"/>
</dbReference>
<evidence type="ECO:0000256" key="7">
    <source>
        <dbReference type="ARBA" id="ARBA00023136"/>
    </source>
</evidence>
<evidence type="ECO:0000259" key="11">
    <source>
        <dbReference type="PROSITE" id="PS50850"/>
    </source>
</evidence>
<dbReference type="InterPro" id="IPR020846">
    <property type="entry name" value="MFS_dom"/>
</dbReference>
<feature type="transmembrane region" description="Helical" evidence="10">
    <location>
        <begin position="407"/>
        <end position="427"/>
    </location>
</feature>
<organism evidence="12 13">
    <name type="scientific">Mycena alexandri</name>
    <dbReference type="NCBI Taxonomy" id="1745969"/>
    <lineage>
        <taxon>Eukaryota</taxon>
        <taxon>Fungi</taxon>
        <taxon>Dikarya</taxon>
        <taxon>Basidiomycota</taxon>
        <taxon>Agaricomycotina</taxon>
        <taxon>Agaricomycetes</taxon>
        <taxon>Agaricomycetidae</taxon>
        <taxon>Agaricales</taxon>
        <taxon>Marasmiineae</taxon>
        <taxon>Mycenaceae</taxon>
        <taxon>Mycena</taxon>
    </lineage>
</organism>
<proteinExistence type="inferred from homology"/>
<keyword evidence="5 10" id="KW-0812">Transmembrane</keyword>
<dbReference type="InterPro" id="IPR011701">
    <property type="entry name" value="MFS"/>
</dbReference>
<dbReference type="GO" id="GO:0005886">
    <property type="term" value="C:plasma membrane"/>
    <property type="evidence" value="ECO:0007669"/>
    <property type="project" value="UniProtKB-SubCell"/>
</dbReference>
<feature type="domain" description="Major facilitator superfamily (MFS) profile" evidence="11">
    <location>
        <begin position="73"/>
        <end position="565"/>
    </location>
</feature>
<feature type="transmembrane region" description="Helical" evidence="10">
    <location>
        <begin position="272"/>
        <end position="290"/>
    </location>
</feature>
<dbReference type="Gene3D" id="1.20.1250.20">
    <property type="entry name" value="MFS general substrate transporter like domains"/>
    <property type="match status" value="1"/>
</dbReference>
<dbReference type="PANTHER" id="PTHR23501:SF199">
    <property type="entry name" value="MFS EFFLUX TRANSPORTER INPD-RELATED"/>
    <property type="match status" value="1"/>
</dbReference>
<keyword evidence="8" id="KW-0325">Glycoprotein</keyword>
<dbReference type="AlphaFoldDB" id="A0AAD6SP53"/>
<feature type="transmembrane region" description="Helical" evidence="10">
    <location>
        <begin position="138"/>
        <end position="157"/>
    </location>
</feature>
<sequence>MPLLRHNENRIFSLPTPSSPPLMTRDNSASSTLRPSQSLDRPNTQGTSEKAPQTPDDEVVAEANTKGLQLALITLALCLSVFLVALDNTIIATAIPKITDQFQSLDDVGWYGSAYLLTTASFQLLFGKFYTFLNIKWVYMFAIGTFEVGSLICGVAPTSNVLIVGRAISGLGSAGIFSGALIIVANVVPLRNRPLFSGMVGSMYGIASVAGPVMGGALTDKASWRWCFLINLPIGIVTLIVMVLFFKTPPEIVRGEATSTSVAKRFRRLDPWGTAIFVPAVICVLLALQWGGTKYSWGSARIQALLVVFAVLISIFVGVQIKEREENATVSPRILTQRSILAGAWYSFCAGAGFYILVYFLPIWFQSIKGVSAVKSGIDNLAMILSLTLGTILAGSMVTVLGQYAPFMILGSVIMPIGAGFISTLTVNSGHVKWIGYQVIFGFGAGLGLQQPFIAAQAVLEPKDVPPGTSLLVFLQTLGGALFVSVGENIFTHRLIAGLAREVPGLDPRIVLGIGATDLKTTIPPHYLPVVLEVYNDALVSTFHIAIVMVSLSIFGALGMEWKNIRGRKVEVTLG</sequence>
<dbReference type="PRINTS" id="PR01036">
    <property type="entry name" value="TCRTETB"/>
</dbReference>
<dbReference type="GO" id="GO:0022857">
    <property type="term" value="F:transmembrane transporter activity"/>
    <property type="evidence" value="ECO:0007669"/>
    <property type="project" value="InterPro"/>
</dbReference>
<feature type="transmembrane region" description="Helical" evidence="10">
    <location>
        <begin position="70"/>
        <end position="96"/>
    </location>
</feature>
<feature type="transmembrane region" description="Helical" evidence="10">
    <location>
        <begin position="223"/>
        <end position="246"/>
    </location>
</feature>
<keyword evidence="7 10" id="KW-0472">Membrane</keyword>
<name>A0AAD6SP53_9AGAR</name>
<feature type="transmembrane region" description="Helical" evidence="10">
    <location>
        <begin position="195"/>
        <end position="217"/>
    </location>
</feature>
<evidence type="ECO:0000256" key="6">
    <source>
        <dbReference type="ARBA" id="ARBA00022989"/>
    </source>
</evidence>
<evidence type="ECO:0000256" key="1">
    <source>
        <dbReference type="ARBA" id="ARBA00004651"/>
    </source>
</evidence>
<feature type="transmembrane region" description="Helical" evidence="10">
    <location>
        <begin position="381"/>
        <end position="400"/>
    </location>
</feature>
<feature type="region of interest" description="Disordered" evidence="9">
    <location>
        <begin position="1"/>
        <end position="58"/>
    </location>
</feature>
<gene>
    <name evidence="12" type="ORF">C8F04DRAFT_1222257</name>
</gene>
<reference evidence="12" key="1">
    <citation type="submission" date="2023-03" db="EMBL/GenBank/DDBJ databases">
        <title>Massive genome expansion in bonnet fungi (Mycena s.s.) driven by repeated elements and novel gene families across ecological guilds.</title>
        <authorList>
            <consortium name="Lawrence Berkeley National Laboratory"/>
            <person name="Harder C.B."/>
            <person name="Miyauchi S."/>
            <person name="Viragh M."/>
            <person name="Kuo A."/>
            <person name="Thoen E."/>
            <person name="Andreopoulos B."/>
            <person name="Lu D."/>
            <person name="Skrede I."/>
            <person name="Drula E."/>
            <person name="Henrissat B."/>
            <person name="Morin E."/>
            <person name="Kohler A."/>
            <person name="Barry K."/>
            <person name="LaButti K."/>
            <person name="Morin E."/>
            <person name="Salamov A."/>
            <person name="Lipzen A."/>
            <person name="Mereny Z."/>
            <person name="Hegedus B."/>
            <person name="Baldrian P."/>
            <person name="Stursova M."/>
            <person name="Weitz H."/>
            <person name="Taylor A."/>
            <person name="Grigoriev I.V."/>
            <person name="Nagy L.G."/>
            <person name="Martin F."/>
            <person name="Kauserud H."/>
        </authorList>
    </citation>
    <scope>NUCLEOTIDE SEQUENCE</scope>
    <source>
        <strain evidence="12">CBHHK200</strain>
    </source>
</reference>
<evidence type="ECO:0000256" key="5">
    <source>
        <dbReference type="ARBA" id="ARBA00022692"/>
    </source>
</evidence>
<keyword evidence="4" id="KW-1003">Cell membrane</keyword>
<evidence type="ECO:0000313" key="13">
    <source>
        <dbReference type="Proteomes" id="UP001218188"/>
    </source>
</evidence>
<evidence type="ECO:0000256" key="8">
    <source>
        <dbReference type="ARBA" id="ARBA00023180"/>
    </source>
</evidence>
<dbReference type="SUPFAM" id="SSF103473">
    <property type="entry name" value="MFS general substrate transporter"/>
    <property type="match status" value="1"/>
</dbReference>
<feature type="transmembrane region" description="Helical" evidence="10">
    <location>
        <begin position="108"/>
        <end position="126"/>
    </location>
</feature>
<evidence type="ECO:0000313" key="12">
    <source>
        <dbReference type="EMBL" id="KAJ7031139.1"/>
    </source>
</evidence>
<feature type="transmembrane region" description="Helical" evidence="10">
    <location>
        <begin position="163"/>
        <end position="188"/>
    </location>
</feature>
<dbReference type="CDD" id="cd17502">
    <property type="entry name" value="MFS_Azr1_MDR_like"/>
    <property type="match status" value="1"/>
</dbReference>
<dbReference type="Gene3D" id="1.20.1720.10">
    <property type="entry name" value="Multidrug resistance protein D"/>
    <property type="match status" value="1"/>
</dbReference>
<keyword evidence="3" id="KW-0813">Transport</keyword>
<dbReference type="InterPro" id="IPR036259">
    <property type="entry name" value="MFS_trans_sf"/>
</dbReference>
<dbReference type="Proteomes" id="UP001218188">
    <property type="component" value="Unassembled WGS sequence"/>
</dbReference>
<evidence type="ECO:0000256" key="2">
    <source>
        <dbReference type="ARBA" id="ARBA00007520"/>
    </source>
</evidence>